<reference evidence="2" key="1">
    <citation type="submission" date="2020-02" db="EMBL/GenBank/DDBJ databases">
        <authorList>
            <person name="Meier V. D."/>
        </authorList>
    </citation>
    <scope>NUCLEOTIDE SEQUENCE</scope>
    <source>
        <strain evidence="2">AVDCRST_MAG63</strain>
    </source>
</reference>
<dbReference type="PANTHER" id="PTHR11051">
    <property type="entry name" value="GLYCOSYL HYDROLASE-RELATED"/>
    <property type="match status" value="1"/>
</dbReference>
<dbReference type="PANTHER" id="PTHR11051:SF8">
    <property type="entry name" value="PROTEIN-GLUCOSYLGALACTOSYLHYDROXYLYSINE GLUCOSIDASE"/>
    <property type="match status" value="1"/>
</dbReference>
<accession>A0A6J4IH56</accession>
<dbReference type="InterPro" id="IPR005195">
    <property type="entry name" value="Glyco_hydro_65_M"/>
</dbReference>
<organism evidence="2">
    <name type="scientific">uncultured Armatimonadetes bacterium</name>
    <dbReference type="NCBI Taxonomy" id="157466"/>
    <lineage>
        <taxon>Bacteria</taxon>
        <taxon>Bacillati</taxon>
        <taxon>Armatimonadota</taxon>
        <taxon>environmental samples</taxon>
    </lineage>
</organism>
<dbReference type="GO" id="GO:0047656">
    <property type="term" value="F:alpha,alpha-trehalose phosphorylase activity"/>
    <property type="evidence" value="ECO:0007669"/>
    <property type="project" value="UniProtKB-EC"/>
</dbReference>
<dbReference type="AlphaFoldDB" id="A0A6J4IH56"/>
<dbReference type="GO" id="GO:0050082">
    <property type="term" value="F:maltose phosphorylase activity"/>
    <property type="evidence" value="ECO:0007669"/>
    <property type="project" value="UniProtKB-EC"/>
</dbReference>
<dbReference type="GO" id="GO:0005975">
    <property type="term" value="P:carbohydrate metabolic process"/>
    <property type="evidence" value="ECO:0007669"/>
    <property type="project" value="InterPro"/>
</dbReference>
<dbReference type="GO" id="GO:0004553">
    <property type="term" value="F:hydrolase activity, hydrolyzing O-glycosyl compounds"/>
    <property type="evidence" value="ECO:0007669"/>
    <property type="project" value="TreeGrafter"/>
</dbReference>
<dbReference type="InterPro" id="IPR012341">
    <property type="entry name" value="6hp_glycosidase-like_sf"/>
</dbReference>
<gene>
    <name evidence="2" type="ORF">AVDCRST_MAG63-2027</name>
</gene>
<dbReference type="SUPFAM" id="SSF48208">
    <property type="entry name" value="Six-hairpin glycosidases"/>
    <property type="match status" value="1"/>
</dbReference>
<sequence>MTYPSPGYPRSGWRGEGWAAVLLVLLALLLAGCPQQDAGEAPAAPPRDVDRSAGAFTETDPWILTTTDRNAARGNHGIFLGNGRLGATFGPDGGAGPDSVCYVAGVYTDEERIAPAPRWNRLELPAELTAGPYAQTLDMKRGILVTKMGRVTVTAFVSPGYGVIHVEGAPLPPLPALETPGAWVRVPLPAADAERRSLYELRDRSDPLALSVEQEPAPFDKGWTRSIRLLPRSALKSAEPVRFDYLRELERHTTLWAQRWKSDIIIEGDPEAQQLVHSLMFNLLSSVRPGAADSIPPETWAGDFYKGHIFWDAEVWMFPALLAQHPDLARSVLDYRYNRLPEARRRARAAGYAGADFPWESAQSGRETVGGAFSKGRHVTAGVGWAHWQYWLATQDKVWLAQRGWPVLSAVADFWASRAKQNPQTGTFDVRDVTGPDENRGAVDNNTYTNALARYCLRAAGEAAKVLGKPANPRWAGVAKRITLPFDKANHRYLARAGDEGEKTKQADGELLLYPARLPMDDRTARATFDFHAERPIKNGPAMTASIHALIAARLGRAQEAERSFRDAYRPFVRGPFLQFSEKRSLDRCYFATGAGGVLQSVLYGFGGLDWDAWDENKMPVIKPTLPPGWKKLTITGIRRGPATYTLTATPDGGTLRPQKGP</sequence>
<feature type="domain" description="Glycoside hydrolase family 65 central catalytic" evidence="1">
    <location>
        <begin position="280"/>
        <end position="470"/>
    </location>
</feature>
<evidence type="ECO:0000313" key="2">
    <source>
        <dbReference type="EMBL" id="CAA9251598.1"/>
    </source>
</evidence>
<dbReference type="Pfam" id="PF03632">
    <property type="entry name" value="Glyco_hydro_65m"/>
    <property type="match status" value="1"/>
</dbReference>
<protein>
    <submittedName>
        <fullName evidence="2">GH65 / GH95</fullName>
        <ecNumber evidence="2">2.4.1.64</ecNumber>
        <ecNumber evidence="2">2.4.1.8</ecNumber>
    </submittedName>
</protein>
<name>A0A6J4IH56_9BACT</name>
<dbReference type="EMBL" id="CADCTO010000249">
    <property type="protein sequence ID" value="CAA9251598.1"/>
    <property type="molecule type" value="Genomic_DNA"/>
</dbReference>
<proteinExistence type="predicted"/>
<keyword evidence="2" id="KW-0808">Transferase</keyword>
<evidence type="ECO:0000259" key="1">
    <source>
        <dbReference type="Pfam" id="PF03632"/>
    </source>
</evidence>
<dbReference type="EC" id="2.4.1.64" evidence="2"/>
<dbReference type="InterPro" id="IPR008928">
    <property type="entry name" value="6-hairpin_glycosidase_sf"/>
</dbReference>
<dbReference type="EC" id="2.4.1.8" evidence="2"/>
<keyword evidence="2" id="KW-0328">Glycosyltransferase</keyword>
<dbReference type="Gene3D" id="1.50.10.10">
    <property type="match status" value="1"/>
</dbReference>